<evidence type="ECO:0000313" key="3">
    <source>
        <dbReference type="WBParaSite" id="nRc.2.0.1.t02015-RA"/>
    </source>
</evidence>
<sequence length="75" mass="8386">MIKILTCFSIVLAVVCGQTCDFQAFHDCMKPSDTDNPPQDLMTEIKAGSEKCLTDAKGYLQSIDRFETPTPDTYF</sequence>
<dbReference type="AlphaFoldDB" id="A0A915HKM3"/>
<keyword evidence="2" id="KW-1185">Reference proteome</keyword>
<feature type="signal peptide" evidence="1">
    <location>
        <begin position="1"/>
        <end position="17"/>
    </location>
</feature>
<evidence type="ECO:0000256" key="1">
    <source>
        <dbReference type="SAM" id="SignalP"/>
    </source>
</evidence>
<evidence type="ECO:0000313" key="2">
    <source>
        <dbReference type="Proteomes" id="UP000887565"/>
    </source>
</evidence>
<dbReference type="WBParaSite" id="nRc.2.0.1.t02015-RA">
    <property type="protein sequence ID" value="nRc.2.0.1.t02015-RA"/>
    <property type="gene ID" value="nRc.2.0.1.g02015"/>
</dbReference>
<organism evidence="2 3">
    <name type="scientific">Romanomermis culicivorax</name>
    <name type="common">Nematode worm</name>
    <dbReference type="NCBI Taxonomy" id="13658"/>
    <lineage>
        <taxon>Eukaryota</taxon>
        <taxon>Metazoa</taxon>
        <taxon>Ecdysozoa</taxon>
        <taxon>Nematoda</taxon>
        <taxon>Enoplea</taxon>
        <taxon>Dorylaimia</taxon>
        <taxon>Mermithida</taxon>
        <taxon>Mermithoidea</taxon>
        <taxon>Mermithidae</taxon>
        <taxon>Romanomermis</taxon>
    </lineage>
</organism>
<accession>A0A915HKM3</accession>
<protein>
    <submittedName>
        <fullName evidence="3">Uncharacterized protein</fullName>
    </submittedName>
</protein>
<feature type="chain" id="PRO_5037149560" evidence="1">
    <location>
        <begin position="18"/>
        <end position="75"/>
    </location>
</feature>
<dbReference type="Proteomes" id="UP000887565">
    <property type="component" value="Unplaced"/>
</dbReference>
<reference evidence="3" key="1">
    <citation type="submission" date="2022-11" db="UniProtKB">
        <authorList>
            <consortium name="WormBaseParasite"/>
        </authorList>
    </citation>
    <scope>IDENTIFICATION</scope>
</reference>
<proteinExistence type="predicted"/>
<name>A0A915HKM3_ROMCU</name>
<keyword evidence="1" id="KW-0732">Signal</keyword>